<dbReference type="SMART" id="SM00409">
    <property type="entry name" value="IG"/>
    <property type="match status" value="2"/>
</dbReference>
<dbReference type="InterPro" id="IPR003599">
    <property type="entry name" value="Ig_sub"/>
</dbReference>
<feature type="chain" id="PRO_5041316275" evidence="3">
    <location>
        <begin position="19"/>
        <end position="266"/>
    </location>
</feature>
<dbReference type="Proteomes" id="UP001178461">
    <property type="component" value="Chromosome 13"/>
</dbReference>
<name>A0AA35PNS8_9SAUR</name>
<dbReference type="GO" id="GO:0009897">
    <property type="term" value="C:external side of plasma membrane"/>
    <property type="evidence" value="ECO:0007669"/>
    <property type="project" value="TreeGrafter"/>
</dbReference>
<protein>
    <submittedName>
        <fullName evidence="6">Receptor 5</fullName>
    </submittedName>
</protein>
<keyword evidence="2" id="KW-1015">Disulfide bond</keyword>
<reference evidence="6" key="1">
    <citation type="submission" date="2022-12" db="EMBL/GenBank/DDBJ databases">
        <authorList>
            <person name="Alioto T."/>
            <person name="Alioto T."/>
            <person name="Gomez Garrido J."/>
        </authorList>
    </citation>
    <scope>NUCLEOTIDE SEQUENCE</scope>
</reference>
<evidence type="ECO:0000259" key="4">
    <source>
        <dbReference type="SMART" id="SM00408"/>
    </source>
</evidence>
<evidence type="ECO:0000256" key="2">
    <source>
        <dbReference type="ARBA" id="ARBA00023157"/>
    </source>
</evidence>
<evidence type="ECO:0000313" key="6">
    <source>
        <dbReference type="EMBL" id="CAI5791437.1"/>
    </source>
</evidence>
<dbReference type="GO" id="GO:0007166">
    <property type="term" value="P:cell surface receptor signaling pathway"/>
    <property type="evidence" value="ECO:0007669"/>
    <property type="project" value="TreeGrafter"/>
</dbReference>
<evidence type="ECO:0000256" key="3">
    <source>
        <dbReference type="SAM" id="SignalP"/>
    </source>
</evidence>
<dbReference type="SMART" id="SM00408">
    <property type="entry name" value="IGc2"/>
    <property type="match status" value="1"/>
</dbReference>
<gene>
    <name evidence="6" type="ORF">PODLI_1B019867</name>
</gene>
<dbReference type="InterPro" id="IPR013783">
    <property type="entry name" value="Ig-like_fold"/>
</dbReference>
<dbReference type="GO" id="GO:0006955">
    <property type="term" value="P:immune response"/>
    <property type="evidence" value="ECO:0007669"/>
    <property type="project" value="TreeGrafter"/>
</dbReference>
<keyword evidence="1 3" id="KW-0732">Signal</keyword>
<sequence length="266" mass="28790">MKSAAFVTACLQILLVRSTHPGIPPAAILSLDPQHHVYIKGEKVILTCLAPDSLKVAGYTFFKEQQDQTFKELPNSGMGPYEMFRVNEDTVGNYSCVYWIMPSGQEIWSPQSNLVSVAMADPPPFPVLKVDPPSGVVNEGSSLRLTCLANGTMTEKRFHFFKDGAEMDTSHEGSREPANTSPNASVSILQAKVNHSGEFACSYEEAIGGRWVMSPWSKTGKVVVNVPGQGPHSSAPPSPTPNPSLSLGYLRLAPTLLILMVPLAFC</sequence>
<evidence type="ECO:0000313" key="7">
    <source>
        <dbReference type="Proteomes" id="UP001178461"/>
    </source>
</evidence>
<dbReference type="AlphaFoldDB" id="A0AA35PNS8"/>
<dbReference type="PANTHER" id="PTHR11481">
    <property type="entry name" value="IMMUNOGLOBULIN FC RECEPTOR"/>
    <property type="match status" value="1"/>
</dbReference>
<keyword evidence="6" id="KW-0675">Receptor</keyword>
<evidence type="ECO:0000259" key="5">
    <source>
        <dbReference type="SMART" id="SM00409"/>
    </source>
</evidence>
<organism evidence="6 7">
    <name type="scientific">Podarcis lilfordi</name>
    <name type="common">Lilford's wall lizard</name>
    <dbReference type="NCBI Taxonomy" id="74358"/>
    <lineage>
        <taxon>Eukaryota</taxon>
        <taxon>Metazoa</taxon>
        <taxon>Chordata</taxon>
        <taxon>Craniata</taxon>
        <taxon>Vertebrata</taxon>
        <taxon>Euteleostomi</taxon>
        <taxon>Lepidosauria</taxon>
        <taxon>Squamata</taxon>
        <taxon>Bifurcata</taxon>
        <taxon>Unidentata</taxon>
        <taxon>Episquamata</taxon>
        <taxon>Laterata</taxon>
        <taxon>Lacertibaenia</taxon>
        <taxon>Lacertidae</taxon>
        <taxon>Podarcis</taxon>
    </lineage>
</organism>
<dbReference type="GO" id="GO:0004888">
    <property type="term" value="F:transmembrane signaling receptor activity"/>
    <property type="evidence" value="ECO:0007669"/>
    <property type="project" value="TreeGrafter"/>
</dbReference>
<feature type="domain" description="Immunoglobulin subtype 2" evidence="4">
    <location>
        <begin position="138"/>
        <end position="208"/>
    </location>
</feature>
<dbReference type="PANTHER" id="PTHR11481:SF111">
    <property type="entry name" value="FC RECEPTOR-LIKE PROTEIN 3 ISOFORM X1"/>
    <property type="match status" value="1"/>
</dbReference>
<dbReference type="InterPro" id="IPR050488">
    <property type="entry name" value="Ig_Fc_receptor"/>
</dbReference>
<feature type="domain" description="Immunoglobulin" evidence="5">
    <location>
        <begin position="33"/>
        <end position="118"/>
    </location>
</feature>
<dbReference type="SUPFAM" id="SSF48726">
    <property type="entry name" value="Immunoglobulin"/>
    <property type="match status" value="2"/>
</dbReference>
<dbReference type="Pfam" id="PF13927">
    <property type="entry name" value="Ig_3"/>
    <property type="match status" value="1"/>
</dbReference>
<dbReference type="Pfam" id="PF13895">
    <property type="entry name" value="Ig_2"/>
    <property type="match status" value="1"/>
</dbReference>
<evidence type="ECO:0000256" key="1">
    <source>
        <dbReference type="ARBA" id="ARBA00022729"/>
    </source>
</evidence>
<proteinExistence type="predicted"/>
<keyword evidence="7" id="KW-1185">Reference proteome</keyword>
<accession>A0AA35PNS8</accession>
<feature type="domain" description="Immunoglobulin" evidence="5">
    <location>
        <begin position="132"/>
        <end position="225"/>
    </location>
</feature>
<dbReference type="EMBL" id="OX395138">
    <property type="protein sequence ID" value="CAI5791437.1"/>
    <property type="molecule type" value="Genomic_DNA"/>
</dbReference>
<feature type="signal peptide" evidence="3">
    <location>
        <begin position="1"/>
        <end position="18"/>
    </location>
</feature>
<dbReference type="InterPro" id="IPR003598">
    <property type="entry name" value="Ig_sub2"/>
</dbReference>
<dbReference type="InterPro" id="IPR036179">
    <property type="entry name" value="Ig-like_dom_sf"/>
</dbReference>
<dbReference type="Gene3D" id="2.60.40.10">
    <property type="entry name" value="Immunoglobulins"/>
    <property type="match status" value="2"/>
</dbReference>